<keyword evidence="7 8" id="KW-0012">Acyltransferase</keyword>
<evidence type="ECO:0000256" key="8">
    <source>
        <dbReference type="HAMAP-Rule" id="MF_01148"/>
    </source>
</evidence>
<keyword evidence="6 8" id="KW-0472">Membrane</keyword>
<keyword evidence="10" id="KW-0449">Lipoprotein</keyword>
<evidence type="ECO:0000256" key="7">
    <source>
        <dbReference type="ARBA" id="ARBA00023315"/>
    </source>
</evidence>
<keyword evidence="11" id="KW-1185">Reference proteome</keyword>
<feature type="domain" description="CN hydrolase" evidence="9">
    <location>
        <begin position="251"/>
        <end position="505"/>
    </location>
</feature>
<proteinExistence type="inferred from homology"/>
<dbReference type="OrthoDB" id="9804277at2"/>
<evidence type="ECO:0000259" key="9">
    <source>
        <dbReference type="PROSITE" id="PS50263"/>
    </source>
</evidence>
<dbReference type="Pfam" id="PF20154">
    <property type="entry name" value="LNT_N"/>
    <property type="match status" value="1"/>
</dbReference>
<evidence type="ECO:0000256" key="5">
    <source>
        <dbReference type="ARBA" id="ARBA00022989"/>
    </source>
</evidence>
<dbReference type="GO" id="GO:0042158">
    <property type="term" value="P:lipoprotein biosynthetic process"/>
    <property type="evidence" value="ECO:0007669"/>
    <property type="project" value="UniProtKB-UniRule"/>
</dbReference>
<dbReference type="PANTHER" id="PTHR38686:SF1">
    <property type="entry name" value="APOLIPOPROTEIN N-ACYLTRANSFERASE"/>
    <property type="match status" value="1"/>
</dbReference>
<evidence type="ECO:0000256" key="6">
    <source>
        <dbReference type="ARBA" id="ARBA00023136"/>
    </source>
</evidence>
<feature type="transmembrane region" description="Helical" evidence="8">
    <location>
        <begin position="72"/>
        <end position="90"/>
    </location>
</feature>
<dbReference type="InterPro" id="IPR004563">
    <property type="entry name" value="Apolipo_AcylTrfase"/>
</dbReference>
<dbReference type="STRING" id="64702.SAMN05443377_12218"/>
<dbReference type="InterPro" id="IPR003010">
    <property type="entry name" value="C-N_Hydrolase"/>
</dbReference>
<dbReference type="NCBIfam" id="TIGR00546">
    <property type="entry name" value="lnt"/>
    <property type="match status" value="1"/>
</dbReference>
<evidence type="ECO:0000313" key="11">
    <source>
        <dbReference type="Proteomes" id="UP000198815"/>
    </source>
</evidence>
<feature type="transmembrane region" description="Helical" evidence="8">
    <location>
        <begin position="514"/>
        <end position="538"/>
    </location>
</feature>
<keyword evidence="5 8" id="KW-1133">Transmembrane helix</keyword>
<dbReference type="HAMAP" id="MF_01148">
    <property type="entry name" value="Lnt"/>
    <property type="match status" value="1"/>
</dbReference>
<evidence type="ECO:0000256" key="3">
    <source>
        <dbReference type="ARBA" id="ARBA00022679"/>
    </source>
</evidence>
<protein>
    <recommendedName>
        <fullName evidence="8">Apolipoprotein N-acyltransferase</fullName>
        <shortName evidence="8">ALP N-acyltransferase</shortName>
        <ecNumber evidence="8">2.3.1.269</ecNumber>
    </recommendedName>
</protein>
<dbReference type="GO" id="GO:0016410">
    <property type="term" value="F:N-acyltransferase activity"/>
    <property type="evidence" value="ECO:0007669"/>
    <property type="project" value="UniProtKB-UniRule"/>
</dbReference>
<dbReference type="EMBL" id="FOGZ01000022">
    <property type="protein sequence ID" value="SER95715.1"/>
    <property type="molecule type" value="Genomic_DNA"/>
</dbReference>
<accession>A0A1H9TES1</accession>
<feature type="transmembrane region" description="Helical" evidence="8">
    <location>
        <begin position="47"/>
        <end position="65"/>
    </location>
</feature>
<feature type="transmembrane region" description="Helical" evidence="8">
    <location>
        <begin position="166"/>
        <end position="196"/>
    </location>
</feature>
<dbReference type="GO" id="GO:0005886">
    <property type="term" value="C:plasma membrane"/>
    <property type="evidence" value="ECO:0007669"/>
    <property type="project" value="UniProtKB-SubCell"/>
</dbReference>
<dbReference type="Gene3D" id="3.60.110.10">
    <property type="entry name" value="Carbon-nitrogen hydrolase"/>
    <property type="match status" value="1"/>
</dbReference>
<evidence type="ECO:0000313" key="10">
    <source>
        <dbReference type="EMBL" id="SER95715.1"/>
    </source>
</evidence>
<comment type="pathway">
    <text evidence="8">Protein modification; lipoprotein biosynthesis (N-acyl transfer).</text>
</comment>
<dbReference type="EC" id="2.3.1.269" evidence="8"/>
<name>A0A1H9TES1_9ACTN</name>
<dbReference type="UniPathway" id="UPA00666"/>
<keyword evidence="3 8" id="KW-0808">Transferase</keyword>
<comment type="subcellular location">
    <subcellularLocation>
        <location evidence="1 8">Cell membrane</location>
        <topology evidence="1 8">Multi-pass membrane protein</topology>
    </subcellularLocation>
</comment>
<dbReference type="Pfam" id="PF00795">
    <property type="entry name" value="CN_hydrolase"/>
    <property type="match status" value="1"/>
</dbReference>
<sequence>MISAARTSPWGVLLVSARRRPVTLPWWISTLLSALAGALVGLAFQPYGLWFTAPFGVALLCWLTRQRRARRAAWSGFVAGLVMLALTVSWEYVVGWWMPLLLVPFLSLWTLLTGVVQHLVQRVRGWPLWAAGAWTLAEALGQRIPFGGFAWSRLGFTTPDQPLGGWLWVIGVTGVGWLVALVGTLLLAAFDGFAAWRHADLPGTGSALSRRPLGRGLAALTATALLFGSGALLARAPGPISAQGSISVATVQGDVDGSAGPHTMGYARSVTDNHLSETIMAMARARTGVDPMPDFVLWPENSTDMDPNDDPQTAQILDDAQLIAGRPMFVGAVTDGPGEDGRQTTGLWWTEQGETARYAKRNAVPFGEFTPMKKLVFALVPMAREVGRQTVEGTSPGVIDGQLNGGRTVRVGDIICYELAFDSTVYDTERHGAQVITVQSNNSTYTGTMQPLQQFAITRVRAMEMRREIVVATTNSFSGLIDGRGRVLARSAEASAYSQTFTVPLRSGTTPAMWVGPAIELVISILTALAGVIGAVGARRGVTSPQG</sequence>
<comment type="catalytic activity">
    <reaction evidence="8">
        <text>N-terminal S-1,2-diacyl-sn-glyceryl-L-cysteinyl-[lipoprotein] + a glycerophospholipid = N-acyl-S-1,2-diacyl-sn-glyceryl-L-cysteinyl-[lipoprotein] + a 2-acyl-sn-glycero-3-phospholipid + H(+)</text>
        <dbReference type="Rhea" id="RHEA:48228"/>
        <dbReference type="Rhea" id="RHEA-COMP:14681"/>
        <dbReference type="Rhea" id="RHEA-COMP:14684"/>
        <dbReference type="ChEBI" id="CHEBI:15378"/>
        <dbReference type="ChEBI" id="CHEBI:136912"/>
        <dbReference type="ChEBI" id="CHEBI:140656"/>
        <dbReference type="ChEBI" id="CHEBI:140657"/>
        <dbReference type="ChEBI" id="CHEBI:140660"/>
        <dbReference type="EC" id="2.3.1.269"/>
    </reaction>
</comment>
<keyword evidence="2 8" id="KW-1003">Cell membrane</keyword>
<dbReference type="AlphaFoldDB" id="A0A1H9TES1"/>
<comment type="function">
    <text evidence="8">Catalyzes the phospholipid dependent N-acylation of the N-terminal cysteine of apolipoprotein, the last step in lipoprotein maturation.</text>
</comment>
<organism evidence="10 11">
    <name type="scientific">Propionibacterium cyclohexanicum</name>
    <dbReference type="NCBI Taxonomy" id="64702"/>
    <lineage>
        <taxon>Bacteria</taxon>
        <taxon>Bacillati</taxon>
        <taxon>Actinomycetota</taxon>
        <taxon>Actinomycetes</taxon>
        <taxon>Propionibacteriales</taxon>
        <taxon>Propionibacteriaceae</taxon>
        <taxon>Propionibacterium</taxon>
    </lineage>
</organism>
<reference evidence="10 11" key="1">
    <citation type="submission" date="2016-10" db="EMBL/GenBank/DDBJ databases">
        <authorList>
            <person name="de Groot N.N."/>
        </authorList>
    </citation>
    <scope>NUCLEOTIDE SEQUENCE [LARGE SCALE GENOMIC DNA]</scope>
    <source>
        <strain evidence="10 11">DSM 16859</strain>
    </source>
</reference>
<dbReference type="RefSeq" id="WP_091970658.1">
    <property type="nucleotide sequence ID" value="NZ_FOGZ01000022.1"/>
</dbReference>
<dbReference type="SUPFAM" id="SSF56317">
    <property type="entry name" value="Carbon-nitrogen hydrolase"/>
    <property type="match status" value="1"/>
</dbReference>
<dbReference type="CDD" id="cd07571">
    <property type="entry name" value="ALP_N-acyl_transferase"/>
    <property type="match status" value="1"/>
</dbReference>
<dbReference type="PANTHER" id="PTHR38686">
    <property type="entry name" value="APOLIPOPROTEIN N-ACYLTRANSFERASE"/>
    <property type="match status" value="1"/>
</dbReference>
<evidence type="ECO:0000256" key="2">
    <source>
        <dbReference type="ARBA" id="ARBA00022475"/>
    </source>
</evidence>
<keyword evidence="4 8" id="KW-0812">Transmembrane</keyword>
<dbReference type="InterPro" id="IPR036526">
    <property type="entry name" value="C-N_Hydrolase_sf"/>
</dbReference>
<dbReference type="Proteomes" id="UP000198815">
    <property type="component" value="Unassembled WGS sequence"/>
</dbReference>
<evidence type="ECO:0000256" key="4">
    <source>
        <dbReference type="ARBA" id="ARBA00022692"/>
    </source>
</evidence>
<gene>
    <name evidence="8" type="primary">lnt</name>
    <name evidence="10" type="ORF">SAMN05443377_12218</name>
</gene>
<feature type="transmembrane region" description="Helical" evidence="8">
    <location>
        <begin position="21"/>
        <end position="41"/>
    </location>
</feature>
<dbReference type="InterPro" id="IPR045378">
    <property type="entry name" value="LNT_N"/>
</dbReference>
<dbReference type="PROSITE" id="PS50263">
    <property type="entry name" value="CN_HYDROLASE"/>
    <property type="match status" value="1"/>
</dbReference>
<feature type="transmembrane region" description="Helical" evidence="8">
    <location>
        <begin position="96"/>
        <end position="116"/>
    </location>
</feature>
<evidence type="ECO:0000256" key="1">
    <source>
        <dbReference type="ARBA" id="ARBA00004651"/>
    </source>
</evidence>
<comment type="similarity">
    <text evidence="8">Belongs to the CN hydrolase family. Apolipoprotein N-acyltransferase subfamily.</text>
</comment>